<organism evidence="1 2">
    <name type="scientific">Xanthomonas hortorum</name>
    <dbReference type="NCBI Taxonomy" id="56454"/>
    <lineage>
        <taxon>Bacteria</taxon>
        <taxon>Pseudomonadati</taxon>
        <taxon>Pseudomonadota</taxon>
        <taxon>Gammaproteobacteria</taxon>
        <taxon>Lysobacterales</taxon>
        <taxon>Lysobacteraceae</taxon>
        <taxon>Xanthomonas</taxon>
    </lineage>
</organism>
<accession>A0AA47ETU7</accession>
<dbReference type="RefSeq" id="WP_268214105.1">
    <property type="nucleotide sequence ID" value="NZ_CP107241.1"/>
</dbReference>
<dbReference type="AlphaFoldDB" id="A0AA47ETU7"/>
<gene>
    <name evidence="1" type="ORF">OEG85_03835</name>
</gene>
<reference evidence="1" key="1">
    <citation type="submission" date="2022-10" db="EMBL/GenBank/DDBJ databases">
        <title>Complete genome sequence resource for Xanthomonas hortorum isolated from Greek Oregano.</title>
        <authorList>
            <person name="Gonzalez-Tobon J."/>
            <person name="Helmann T.C."/>
            <person name="Daughtrey M."/>
            <person name="Stodghill P.V."/>
            <person name="Filiatrault M.J."/>
        </authorList>
    </citation>
    <scope>NUCLEOTIDE SEQUENCE</scope>
    <source>
        <strain evidence="1">Oregano 108</strain>
    </source>
</reference>
<evidence type="ECO:0000313" key="1">
    <source>
        <dbReference type="EMBL" id="WAH65124.1"/>
    </source>
</evidence>
<evidence type="ECO:0000313" key="2">
    <source>
        <dbReference type="Proteomes" id="UP001164737"/>
    </source>
</evidence>
<dbReference type="EMBL" id="CP107241">
    <property type="protein sequence ID" value="WAH65124.1"/>
    <property type="molecule type" value="Genomic_DNA"/>
</dbReference>
<dbReference type="Proteomes" id="UP001164737">
    <property type="component" value="Chromosome"/>
</dbReference>
<name>A0AA47ETU7_9XANT</name>
<sequence length="47" mass="5161">MAQHAARDPHCAHRSMALSARHAPAYLPAYPALLFKPLVRAAAISYF</sequence>
<protein>
    <submittedName>
        <fullName evidence="1">Uncharacterized protein</fullName>
    </submittedName>
</protein>
<proteinExistence type="predicted"/>